<dbReference type="Proteomes" id="UP000515151">
    <property type="component" value="Chromosome 7"/>
</dbReference>
<keyword evidence="1" id="KW-1185">Reference proteome</keyword>
<name>A0A6P8EGW8_PUNGR</name>
<accession>A0A6P8EGW8</accession>
<protein>
    <submittedName>
        <fullName evidence="2">Uncharacterized protein LOC116213786 isoform X1</fullName>
    </submittedName>
</protein>
<reference evidence="1" key="1">
    <citation type="journal article" date="2020" name="Plant Biotechnol. J.">
        <title>The pomegranate (Punica granatum L.) draft genome dissects genetic divergence between soft- and hard-seeded cultivars.</title>
        <authorList>
            <person name="Luo X."/>
            <person name="Li H."/>
            <person name="Wu Z."/>
            <person name="Yao W."/>
            <person name="Zhao P."/>
            <person name="Cao D."/>
            <person name="Yu H."/>
            <person name="Li K."/>
            <person name="Poudel K."/>
            <person name="Zhao D."/>
            <person name="Zhang F."/>
            <person name="Xia X."/>
            <person name="Chen L."/>
            <person name="Wang Q."/>
            <person name="Jing D."/>
            <person name="Cao S."/>
        </authorList>
    </citation>
    <scope>NUCLEOTIDE SEQUENCE [LARGE SCALE GENOMIC DNA]</scope>
    <source>
        <strain evidence="1">cv. Tunisia</strain>
    </source>
</reference>
<dbReference type="GeneID" id="116213786"/>
<gene>
    <name evidence="2" type="primary">LOC116213786</name>
</gene>
<dbReference type="AlphaFoldDB" id="A0A6P8EGW8"/>
<evidence type="ECO:0000313" key="2">
    <source>
        <dbReference type="RefSeq" id="XP_031404703.1"/>
    </source>
</evidence>
<reference evidence="2" key="2">
    <citation type="submission" date="2025-08" db="UniProtKB">
        <authorList>
            <consortium name="RefSeq"/>
        </authorList>
    </citation>
    <scope>IDENTIFICATION</scope>
    <source>
        <tissue evidence="2">Leaf</tissue>
    </source>
</reference>
<organism evidence="1 2">
    <name type="scientific">Punica granatum</name>
    <name type="common">Pomegranate</name>
    <dbReference type="NCBI Taxonomy" id="22663"/>
    <lineage>
        <taxon>Eukaryota</taxon>
        <taxon>Viridiplantae</taxon>
        <taxon>Streptophyta</taxon>
        <taxon>Embryophyta</taxon>
        <taxon>Tracheophyta</taxon>
        <taxon>Spermatophyta</taxon>
        <taxon>Magnoliopsida</taxon>
        <taxon>eudicotyledons</taxon>
        <taxon>Gunneridae</taxon>
        <taxon>Pentapetalae</taxon>
        <taxon>rosids</taxon>
        <taxon>malvids</taxon>
        <taxon>Myrtales</taxon>
        <taxon>Lythraceae</taxon>
        <taxon>Punica</taxon>
    </lineage>
</organism>
<sequence length="102" mass="11174">MKKNFLLSLGVQTVTNALECHNLTARESTLVGIHAWRHGCLPACSLSLSYDVPSEARSTSSPVSFHLISYLSFLSSVEVSWISGHCEHPGFLTSSQLIQKNI</sequence>
<dbReference type="RefSeq" id="XP_031404703.1">
    <property type="nucleotide sequence ID" value="XM_031548843.1"/>
</dbReference>
<evidence type="ECO:0000313" key="1">
    <source>
        <dbReference type="Proteomes" id="UP000515151"/>
    </source>
</evidence>
<proteinExistence type="predicted"/>